<dbReference type="Proteomes" id="UP000594261">
    <property type="component" value="Chromosome 1"/>
</dbReference>
<feature type="region of interest" description="Disordered" evidence="1">
    <location>
        <begin position="35"/>
        <end position="69"/>
    </location>
</feature>
<protein>
    <submittedName>
        <fullName evidence="2">Uncharacterized protein</fullName>
    </submittedName>
</protein>
<evidence type="ECO:0000313" key="2">
    <source>
        <dbReference type="EnsemblPlants" id="QL01p002905:mrna"/>
    </source>
</evidence>
<feature type="region of interest" description="Disordered" evidence="1">
    <location>
        <begin position="1"/>
        <end position="20"/>
    </location>
</feature>
<feature type="compositionally biased region" description="Polar residues" evidence="1">
    <location>
        <begin position="7"/>
        <end position="19"/>
    </location>
</feature>
<reference evidence="2" key="2">
    <citation type="submission" date="2021-01" db="UniProtKB">
        <authorList>
            <consortium name="EnsemblPlants"/>
        </authorList>
    </citation>
    <scope>IDENTIFICATION</scope>
</reference>
<sequence>MNRDSSLKATSKFSEQSQRYRPIIAAIKDNMDSNAFAPMNGGTASELPDTNSWKQPFDAQRYFSHSESD</sequence>
<accession>A0A7N2KKL5</accession>
<name>A0A7N2KKL5_QUELO</name>
<dbReference type="AlphaFoldDB" id="A0A7N2KKL5"/>
<keyword evidence="3" id="KW-1185">Reference proteome</keyword>
<organism evidence="2 3">
    <name type="scientific">Quercus lobata</name>
    <name type="common">Valley oak</name>
    <dbReference type="NCBI Taxonomy" id="97700"/>
    <lineage>
        <taxon>Eukaryota</taxon>
        <taxon>Viridiplantae</taxon>
        <taxon>Streptophyta</taxon>
        <taxon>Embryophyta</taxon>
        <taxon>Tracheophyta</taxon>
        <taxon>Spermatophyta</taxon>
        <taxon>Magnoliopsida</taxon>
        <taxon>eudicotyledons</taxon>
        <taxon>Gunneridae</taxon>
        <taxon>Pentapetalae</taxon>
        <taxon>rosids</taxon>
        <taxon>fabids</taxon>
        <taxon>Fagales</taxon>
        <taxon>Fagaceae</taxon>
        <taxon>Quercus</taxon>
    </lineage>
</organism>
<evidence type="ECO:0000313" key="3">
    <source>
        <dbReference type="Proteomes" id="UP000594261"/>
    </source>
</evidence>
<dbReference type="InParanoid" id="A0A7N2KKL5"/>
<proteinExistence type="predicted"/>
<dbReference type="EMBL" id="LRBV02000001">
    <property type="status" value="NOT_ANNOTATED_CDS"/>
    <property type="molecule type" value="Genomic_DNA"/>
</dbReference>
<dbReference type="Gramene" id="QL01p002905:mrna">
    <property type="protein sequence ID" value="QL01p002905:mrna"/>
    <property type="gene ID" value="QL01p002905"/>
</dbReference>
<reference evidence="2 3" key="1">
    <citation type="journal article" date="2016" name="G3 (Bethesda)">
        <title>First Draft Assembly and Annotation of the Genome of a California Endemic Oak Quercus lobata Nee (Fagaceae).</title>
        <authorList>
            <person name="Sork V.L."/>
            <person name="Fitz-Gibbon S.T."/>
            <person name="Puiu D."/>
            <person name="Crepeau M."/>
            <person name="Gugger P.F."/>
            <person name="Sherman R."/>
            <person name="Stevens K."/>
            <person name="Langley C.H."/>
            <person name="Pellegrini M."/>
            <person name="Salzberg S.L."/>
        </authorList>
    </citation>
    <scope>NUCLEOTIDE SEQUENCE [LARGE SCALE GENOMIC DNA]</scope>
    <source>
        <strain evidence="2 3">cv. SW786</strain>
    </source>
</reference>
<evidence type="ECO:0000256" key="1">
    <source>
        <dbReference type="SAM" id="MobiDB-lite"/>
    </source>
</evidence>
<dbReference type="EnsemblPlants" id="QL01p002905:mrna">
    <property type="protein sequence ID" value="QL01p002905:mrna"/>
    <property type="gene ID" value="QL01p002905"/>
</dbReference>